<dbReference type="InterPro" id="IPR050833">
    <property type="entry name" value="Poly_Biosynth_Transport"/>
</dbReference>
<evidence type="ECO:0000256" key="6">
    <source>
        <dbReference type="SAM" id="Phobius"/>
    </source>
</evidence>
<feature type="transmembrane region" description="Helical" evidence="6">
    <location>
        <begin position="247"/>
        <end position="266"/>
    </location>
</feature>
<feature type="transmembrane region" description="Helical" evidence="6">
    <location>
        <begin position="432"/>
        <end position="449"/>
    </location>
</feature>
<feature type="transmembrane region" description="Helical" evidence="6">
    <location>
        <begin position="336"/>
        <end position="357"/>
    </location>
</feature>
<keyword evidence="4 6" id="KW-1133">Transmembrane helix</keyword>
<proteinExistence type="predicted"/>
<dbReference type="PANTHER" id="PTHR30250">
    <property type="entry name" value="PST FAMILY PREDICTED COLANIC ACID TRANSPORTER"/>
    <property type="match status" value="1"/>
</dbReference>
<evidence type="ECO:0000256" key="4">
    <source>
        <dbReference type="ARBA" id="ARBA00022989"/>
    </source>
</evidence>
<protein>
    <submittedName>
        <fullName evidence="7">Polysaccharide biosynthesis C-terminal domain-containing protein</fullName>
    </submittedName>
</protein>
<feature type="transmembrane region" description="Helical" evidence="6">
    <location>
        <begin position="123"/>
        <end position="144"/>
    </location>
</feature>
<comment type="subcellular location">
    <subcellularLocation>
        <location evidence="1">Cell membrane</location>
        <topology evidence="1">Multi-pass membrane protein</topology>
    </subcellularLocation>
</comment>
<reference evidence="7 8" key="1">
    <citation type="submission" date="2024-04" db="EMBL/GenBank/DDBJ databases">
        <title>New Clade of Flavobacterium.</title>
        <authorList>
            <person name="Matos L."/>
            <person name="Proenca D.N."/>
            <person name="Fransisco R.M."/>
            <person name="Chung A.P."/>
            <person name="Maccario L."/>
            <person name="Sorensen S.J."/>
            <person name="Morais P.V."/>
        </authorList>
    </citation>
    <scope>NUCLEOTIDE SEQUENCE [LARGE SCALE GENOMIC DNA]</scope>
    <source>
        <strain evidence="7 8">FBOR7N2.3</strain>
    </source>
</reference>
<name>A0ABV4TLA6_9FLAO</name>
<keyword evidence="5 6" id="KW-0472">Membrane</keyword>
<dbReference type="EMBL" id="JBCFQK010000012">
    <property type="protein sequence ID" value="MFA9194613.1"/>
    <property type="molecule type" value="Genomic_DNA"/>
</dbReference>
<evidence type="ECO:0000256" key="3">
    <source>
        <dbReference type="ARBA" id="ARBA00022692"/>
    </source>
</evidence>
<dbReference type="InterPro" id="IPR002797">
    <property type="entry name" value="Polysacc_synth"/>
</dbReference>
<feature type="transmembrane region" description="Helical" evidence="6">
    <location>
        <begin position="300"/>
        <end position="324"/>
    </location>
</feature>
<sequence length="498" mass="56930">MGIVLNQSLKNTIITYIGFAIGGFNTIYLYPVFLGAAYYGLTNYIVSSANVIMPLFAIGMQNTLVKFYSQYKTHEERSRFLSFTVLFPLLFIIPLCLIGFIFFDDIVFFLSKKNLIVKNYIWLVPFIGVSMAYFEIFYAWLRVHMHSVFGNFIKEVALRLASLFLLIAVYYGWMSVEGFVYATAIVYFLALLVTMFYAFSIQPPSFQLTIPDNAKDILVYSFYIILSGSVANLLLDGDKMILNQYMIIDNIAFYSVATYIALVISVPSRAMHQIVYPITARLMHENNHDEMNSLYKKTSINLQVVGGLVMLGIFVNINMLYEIIIAGLKDPAEKELYLSGITVVFMIGLSKYFDLILGNNNAIIFNTKYYRAVLFLGVLLVFLTVVLNMIFIPIYGIIGSAFATLLSITLYSVAKLLFVVKRLHLYPFTKQTLYSIYLTAILFLVFYFWDFPFHPIIAIGLKSILVTIAYVYLNYKFVISLQINEVIDGLLKKFNIVR</sequence>
<evidence type="ECO:0000256" key="2">
    <source>
        <dbReference type="ARBA" id="ARBA00022475"/>
    </source>
</evidence>
<dbReference type="Proteomes" id="UP001574170">
    <property type="component" value="Unassembled WGS sequence"/>
</dbReference>
<feature type="transmembrane region" description="Helical" evidence="6">
    <location>
        <begin position="369"/>
        <end position="391"/>
    </location>
</feature>
<evidence type="ECO:0000256" key="5">
    <source>
        <dbReference type="ARBA" id="ARBA00023136"/>
    </source>
</evidence>
<feature type="transmembrane region" description="Helical" evidence="6">
    <location>
        <begin position="217"/>
        <end position="235"/>
    </location>
</feature>
<keyword evidence="3 6" id="KW-0812">Transmembrane</keyword>
<feature type="transmembrane region" description="Helical" evidence="6">
    <location>
        <begin position="80"/>
        <end position="103"/>
    </location>
</feature>
<dbReference type="Pfam" id="PF01943">
    <property type="entry name" value="Polysacc_synt"/>
    <property type="match status" value="1"/>
</dbReference>
<accession>A0ABV4TLA6</accession>
<feature type="transmembrane region" description="Helical" evidence="6">
    <location>
        <begin position="179"/>
        <end position="197"/>
    </location>
</feature>
<feature type="transmembrane region" description="Helical" evidence="6">
    <location>
        <begin position="397"/>
        <end position="420"/>
    </location>
</feature>
<feature type="transmembrane region" description="Helical" evidence="6">
    <location>
        <begin position="36"/>
        <end position="59"/>
    </location>
</feature>
<dbReference type="PANTHER" id="PTHR30250:SF11">
    <property type="entry name" value="O-ANTIGEN TRANSPORTER-RELATED"/>
    <property type="match status" value="1"/>
</dbReference>
<feature type="transmembrane region" description="Helical" evidence="6">
    <location>
        <begin position="455"/>
        <end position="473"/>
    </location>
</feature>
<comment type="caution">
    <text evidence="7">The sequence shown here is derived from an EMBL/GenBank/DDBJ whole genome shotgun (WGS) entry which is preliminary data.</text>
</comment>
<feature type="transmembrane region" description="Helical" evidence="6">
    <location>
        <begin position="156"/>
        <end position="173"/>
    </location>
</feature>
<dbReference type="RefSeq" id="WP_373391710.1">
    <property type="nucleotide sequence ID" value="NZ_JBCFQJ010000009.1"/>
</dbReference>
<evidence type="ECO:0000313" key="8">
    <source>
        <dbReference type="Proteomes" id="UP001574170"/>
    </source>
</evidence>
<gene>
    <name evidence="7" type="ORF">AAGV33_09340</name>
</gene>
<keyword evidence="2" id="KW-1003">Cell membrane</keyword>
<keyword evidence="8" id="KW-1185">Reference proteome</keyword>
<organism evidence="7 8">
    <name type="scientific">Flavobacterium magnesitis</name>
    <dbReference type="NCBI Taxonomy" id="3138077"/>
    <lineage>
        <taxon>Bacteria</taxon>
        <taxon>Pseudomonadati</taxon>
        <taxon>Bacteroidota</taxon>
        <taxon>Flavobacteriia</taxon>
        <taxon>Flavobacteriales</taxon>
        <taxon>Flavobacteriaceae</taxon>
        <taxon>Flavobacterium</taxon>
    </lineage>
</organism>
<evidence type="ECO:0000256" key="1">
    <source>
        <dbReference type="ARBA" id="ARBA00004651"/>
    </source>
</evidence>
<evidence type="ECO:0000313" key="7">
    <source>
        <dbReference type="EMBL" id="MFA9194613.1"/>
    </source>
</evidence>
<feature type="transmembrane region" description="Helical" evidence="6">
    <location>
        <begin position="12"/>
        <end position="30"/>
    </location>
</feature>